<name>A0ABN8NR41_9CNID</name>
<organism evidence="2 3">
    <name type="scientific">Porites lobata</name>
    <dbReference type="NCBI Taxonomy" id="104759"/>
    <lineage>
        <taxon>Eukaryota</taxon>
        <taxon>Metazoa</taxon>
        <taxon>Cnidaria</taxon>
        <taxon>Anthozoa</taxon>
        <taxon>Hexacorallia</taxon>
        <taxon>Scleractinia</taxon>
        <taxon>Fungiina</taxon>
        <taxon>Poritidae</taxon>
        <taxon>Porites</taxon>
    </lineage>
</organism>
<evidence type="ECO:0000313" key="3">
    <source>
        <dbReference type="Proteomes" id="UP001159405"/>
    </source>
</evidence>
<feature type="compositionally biased region" description="Acidic residues" evidence="1">
    <location>
        <begin position="89"/>
        <end position="103"/>
    </location>
</feature>
<proteinExistence type="predicted"/>
<dbReference type="Proteomes" id="UP001159405">
    <property type="component" value="Unassembled WGS sequence"/>
</dbReference>
<feature type="region of interest" description="Disordered" evidence="1">
    <location>
        <begin position="89"/>
        <end position="108"/>
    </location>
</feature>
<accession>A0ABN8NR41</accession>
<evidence type="ECO:0000313" key="2">
    <source>
        <dbReference type="EMBL" id="CAH3117142.1"/>
    </source>
</evidence>
<sequence>MVEQALRAFAQQNFGADGEDFYPVHQGNTQEVQILALMAKKPRSVFLRPFKTNSLVLLAGLETYMNRSKKEEYQNAVDREIKRDDVEVTLELDEDNEKDEGDDAAPGREVEAEVQVGACANAKVKVNEEIGNLELEKIHKVYVQDPGLRDILKLIELDSDKVKDIQGHKLRLITSVVYSERLKLRGKRFTEVEVDGGVNLPNSFLARLTGRLKTKYTFPKLAIRKTHGPVLFKCCKVVLNEMANKLQLAVGELVGASTIHRGEYDHDPEEYENTAVHLDEDEQSDLEDSFSEEFGDEKNLETIKNSVLIPTKNREERKLRINKYLSWLEKALTEKETKIPVEEPLDEADCSFLRSVYVAAYPKDRTVNLGGMNEKIQGYAIVFKLLAGLSDNDWEEVEKAWAESNVDNLLQESGQEHCQAESGV</sequence>
<comment type="caution">
    <text evidence="2">The sequence shown here is derived from an EMBL/GenBank/DDBJ whole genome shotgun (WGS) entry which is preliminary data.</text>
</comment>
<protein>
    <submittedName>
        <fullName evidence="2">Uncharacterized protein</fullName>
    </submittedName>
</protein>
<gene>
    <name evidence="2" type="ORF">PLOB_00025586</name>
</gene>
<keyword evidence="3" id="KW-1185">Reference proteome</keyword>
<reference evidence="2 3" key="1">
    <citation type="submission" date="2022-05" db="EMBL/GenBank/DDBJ databases">
        <authorList>
            <consortium name="Genoscope - CEA"/>
            <person name="William W."/>
        </authorList>
    </citation>
    <scope>NUCLEOTIDE SEQUENCE [LARGE SCALE GENOMIC DNA]</scope>
</reference>
<dbReference type="EMBL" id="CALNXK010000030">
    <property type="protein sequence ID" value="CAH3117142.1"/>
    <property type="molecule type" value="Genomic_DNA"/>
</dbReference>
<evidence type="ECO:0000256" key="1">
    <source>
        <dbReference type="SAM" id="MobiDB-lite"/>
    </source>
</evidence>